<sequence length="768" mass="83870">MNNMNNSTKTMNSRRKFLTGTATTGAAALALSAFPPSIRRALAIPANNKTGTIMDVEHVVILMQENRSFDHYFGTLMGVRGFGDRFTIPLAGGLNVWQQSDAAGKPLLPYYLDQSKGNAQRVSGTPHSWGDAQNAWDGGRMNQWPRYKNTASMGYFKEAELPFQFALANAFTLCDSYHCGMHTGTNSNRLFHWTGTNGPSGETSSGPARVASIDNTWENLRYPWNPTSNPGVDSTQFGCNWKTYPERLQDAKVSWIVYQYLPDNYTDNPLHGFQQFRAANKLSGKNDMRYDGDASPPAGETVPAYDAATDDPGNPLYKGVANTMPDGGFLGTFKQDVANGKLPQVSWIVAPSTYSEHPGPSSPVQGGWYIQQVLDALTAYPDVWSKTVFIVNFDENDGYFDHMPSPSAPSLLNPADPTSAAAGKTTLADADVAYERHTYPLVGSTAVPSDGRVYGPGPRVPMYVISPWSRGGWVNSQVFDHTSVLRFLEARFGVKETNITPFRRAVAGDLTSCFNFATPNNEVLPTLAGSRTKADADKLRADQQLLAQIVPPTNARLPQQAIGTRPSRALPYELHVSGRADATSGSMRLIFSNTGKVGAVFHVYDKLHLDQLPRRYMVEPGKMLDDVWAGTADSAGNSYDLWVLGPNGFHRHFKGNLDTLRAGGAANPEVRVCYDIANGNVYLEMLNGGTNACGFTVRAKAYRSDGPWGATVKGGAQAEQLWTLADSGQWYDFAVTCDADPTYYRRFAGRVETGRHSVSDPAMGRADL</sequence>
<organism evidence="6">
    <name type="scientific">Variovorax paradoxus</name>
    <dbReference type="NCBI Taxonomy" id="34073"/>
    <lineage>
        <taxon>Bacteria</taxon>
        <taxon>Pseudomonadati</taxon>
        <taxon>Pseudomonadota</taxon>
        <taxon>Betaproteobacteria</taxon>
        <taxon>Burkholderiales</taxon>
        <taxon>Comamonadaceae</taxon>
        <taxon>Variovorax</taxon>
    </lineage>
</organism>
<keyword evidence="3 6" id="KW-0378">Hydrolase</keyword>
<dbReference type="InterPro" id="IPR006311">
    <property type="entry name" value="TAT_signal"/>
</dbReference>
<protein>
    <recommendedName>
        <fullName evidence="2">phospholipase C</fullName>
        <ecNumber evidence="2">3.1.4.3</ecNumber>
    </recommendedName>
</protein>
<comment type="similarity">
    <text evidence="1">Belongs to the bacterial phospholipase C family.</text>
</comment>
<name>A0A679JFG3_VARPD</name>
<evidence type="ECO:0000256" key="4">
    <source>
        <dbReference type="SAM" id="MobiDB-lite"/>
    </source>
</evidence>
<dbReference type="InterPro" id="IPR008475">
    <property type="entry name" value="PLipase_C_C"/>
</dbReference>
<dbReference type="EC" id="3.1.4.3" evidence="2"/>
<dbReference type="InterPro" id="IPR019546">
    <property type="entry name" value="TAT_signal_bac_arc"/>
</dbReference>
<evidence type="ECO:0000256" key="1">
    <source>
        <dbReference type="ARBA" id="ARBA00009717"/>
    </source>
</evidence>
<dbReference type="Pfam" id="PF05506">
    <property type="entry name" value="PLipase_C_C"/>
    <property type="match status" value="2"/>
</dbReference>
<dbReference type="CDD" id="cd16014">
    <property type="entry name" value="PLC"/>
    <property type="match status" value="1"/>
</dbReference>
<dbReference type="InterPro" id="IPR017767">
    <property type="entry name" value="PC-PLC"/>
</dbReference>
<dbReference type="PANTHER" id="PTHR31956:SF36">
    <property type="entry name" value="NON-HEMOLYTIC PHOSPHOLIPASE C"/>
    <property type="match status" value="1"/>
</dbReference>
<proteinExistence type="inferred from homology"/>
<dbReference type="Pfam" id="PF04185">
    <property type="entry name" value="Phosphoesterase"/>
    <property type="match status" value="1"/>
</dbReference>
<feature type="domain" description="Bacterial phospholipase C C-terminal" evidence="5">
    <location>
        <begin position="566"/>
        <end position="656"/>
    </location>
</feature>
<dbReference type="InterPro" id="IPR007312">
    <property type="entry name" value="Phosphoesterase"/>
</dbReference>
<evidence type="ECO:0000313" key="6">
    <source>
        <dbReference type="EMBL" id="CAA2110301.1"/>
    </source>
</evidence>
<dbReference type="GO" id="GO:0034480">
    <property type="term" value="F:phosphatidylcholine phospholipase C activity"/>
    <property type="evidence" value="ECO:0007669"/>
    <property type="project" value="UniProtKB-EC"/>
</dbReference>
<gene>
    <name evidence="6" type="primary">plcN_4</name>
    <name evidence="6" type="ORF">VVAX_06550</name>
</gene>
<dbReference type="InterPro" id="IPR017850">
    <property type="entry name" value="Alkaline_phosphatase_core_sf"/>
</dbReference>
<evidence type="ECO:0000256" key="3">
    <source>
        <dbReference type="ARBA" id="ARBA00022801"/>
    </source>
</evidence>
<dbReference type="NCBIfam" id="TIGR01409">
    <property type="entry name" value="TAT_signal_seq"/>
    <property type="match status" value="1"/>
</dbReference>
<evidence type="ECO:0000259" key="5">
    <source>
        <dbReference type="Pfam" id="PF05506"/>
    </source>
</evidence>
<feature type="region of interest" description="Disordered" evidence="4">
    <location>
        <begin position="291"/>
        <end position="311"/>
    </location>
</feature>
<dbReference type="NCBIfam" id="TIGR03396">
    <property type="entry name" value="PC_PLC"/>
    <property type="match status" value="1"/>
</dbReference>
<dbReference type="EMBL" id="LR743508">
    <property type="protein sequence ID" value="CAA2110301.1"/>
    <property type="molecule type" value="Genomic_DNA"/>
</dbReference>
<dbReference type="AlphaFoldDB" id="A0A679JFG3"/>
<dbReference type="PROSITE" id="PS51318">
    <property type="entry name" value="TAT"/>
    <property type="match status" value="1"/>
</dbReference>
<evidence type="ECO:0000256" key="2">
    <source>
        <dbReference type="ARBA" id="ARBA00012018"/>
    </source>
</evidence>
<reference evidence="6" key="1">
    <citation type="submission" date="2019-12" db="EMBL/GenBank/DDBJ databases">
        <authorList>
            <person name="Cremers G."/>
        </authorList>
    </citation>
    <scope>NUCLEOTIDE SEQUENCE</scope>
    <source>
        <strain evidence="6">Vvax</strain>
    </source>
</reference>
<dbReference type="GO" id="GO:0016042">
    <property type="term" value="P:lipid catabolic process"/>
    <property type="evidence" value="ECO:0007669"/>
    <property type="project" value="InterPro"/>
</dbReference>
<dbReference type="Gene3D" id="3.40.720.10">
    <property type="entry name" value="Alkaline Phosphatase, subunit A"/>
    <property type="match status" value="1"/>
</dbReference>
<feature type="domain" description="Bacterial phospholipase C C-terminal" evidence="5">
    <location>
        <begin position="668"/>
        <end position="750"/>
    </location>
</feature>
<accession>A0A679JFG3</accession>
<dbReference type="PANTHER" id="PTHR31956">
    <property type="entry name" value="NON-SPECIFIC PHOSPHOLIPASE C4-RELATED"/>
    <property type="match status" value="1"/>
</dbReference>